<comment type="subcellular location">
    <subcellularLocation>
        <location evidence="1">Cell membrane</location>
        <topology evidence="1">Multi-pass membrane protein</topology>
    </subcellularLocation>
</comment>
<feature type="transmembrane region" description="Helical" evidence="6">
    <location>
        <begin position="18"/>
        <end position="36"/>
    </location>
</feature>
<dbReference type="EMBL" id="BMWW01000002">
    <property type="protein sequence ID" value="GGY85029.1"/>
    <property type="molecule type" value="Genomic_DNA"/>
</dbReference>
<feature type="transmembrane region" description="Helical" evidence="6">
    <location>
        <begin position="338"/>
        <end position="361"/>
    </location>
</feature>
<reference evidence="7" key="1">
    <citation type="journal article" date="2014" name="Int. J. Syst. Evol. Microbiol.">
        <title>Complete genome sequence of Corynebacterium casei LMG S-19264T (=DSM 44701T), isolated from a smear-ripened cheese.</title>
        <authorList>
            <consortium name="US DOE Joint Genome Institute (JGI-PGF)"/>
            <person name="Walter F."/>
            <person name="Albersmeier A."/>
            <person name="Kalinowski J."/>
            <person name="Ruckert C."/>
        </authorList>
    </citation>
    <scope>NUCLEOTIDE SEQUENCE</scope>
    <source>
        <strain evidence="7">KCTC 12344</strain>
    </source>
</reference>
<dbReference type="GO" id="GO:0005886">
    <property type="term" value="C:plasma membrane"/>
    <property type="evidence" value="ECO:0007669"/>
    <property type="project" value="UniProtKB-SubCell"/>
</dbReference>
<evidence type="ECO:0000313" key="8">
    <source>
        <dbReference type="EMBL" id="QBQ38783.1"/>
    </source>
</evidence>
<evidence type="ECO:0000256" key="2">
    <source>
        <dbReference type="ARBA" id="ARBA00022475"/>
    </source>
</evidence>
<dbReference type="PANTHER" id="PTHR30250">
    <property type="entry name" value="PST FAMILY PREDICTED COLANIC ACID TRANSPORTER"/>
    <property type="match status" value="1"/>
</dbReference>
<sequence length="421" mass="46356">MTANAAFRNLVKNSSMMFLLNVAGAGVSVITIPIMLKIMGVESYGQLVLVQAIALAVFTVCTFQYWQGLLIALPGHRMGHVALRRAVLRSFAFESVGIAVVLVLLTALSLFGIKQFGKFSTLEVLLLSVAAVFPMLGTHTAYFRLVNKYNVLMMAGFLASLIKLVLLMLVARFSPSISMLVAAFVLPELVRFLLLFYMIFRWRHGVEGQLDANAINQRKLIDAGRWSTLQAICDLPVVQLDRIIIGFTLPGHNLGVFAILKRIYSLINMATAPFYSTSIPEFAARVNAGDIPAAFGLWRRTMKLLFGVSALAAFGCFALKGLWMPYLFPVLQDYQGEFFVVLLSAVVAGGFITTHSLYWALGNLKRSTLITVLTNLLYLGLLWLLTWAFGLIGALSAFLVHVFVVAAVKITLLNSKYTLQP</sequence>
<feature type="transmembrane region" description="Helical" evidence="6">
    <location>
        <begin position="304"/>
        <end position="326"/>
    </location>
</feature>
<organism evidence="7 10">
    <name type="scientific">Pseudoduganella plicata</name>
    <dbReference type="NCBI Taxonomy" id="321984"/>
    <lineage>
        <taxon>Bacteria</taxon>
        <taxon>Pseudomonadati</taxon>
        <taxon>Pseudomonadota</taxon>
        <taxon>Betaproteobacteria</taxon>
        <taxon>Burkholderiales</taxon>
        <taxon>Oxalobacteraceae</taxon>
        <taxon>Telluria group</taxon>
        <taxon>Pseudoduganella</taxon>
    </lineage>
</organism>
<feature type="transmembrane region" description="Helical" evidence="6">
    <location>
        <begin position="391"/>
        <end position="412"/>
    </location>
</feature>
<keyword evidence="9" id="KW-1185">Reference proteome</keyword>
<feature type="transmembrane region" description="Helical" evidence="6">
    <location>
        <begin position="119"/>
        <end position="137"/>
    </location>
</feature>
<dbReference type="RefSeq" id="WP_134387482.1">
    <property type="nucleotide sequence ID" value="NZ_BMWW01000002.1"/>
</dbReference>
<dbReference type="OrthoDB" id="8707935at2"/>
<feature type="transmembrane region" description="Helical" evidence="6">
    <location>
        <begin position="91"/>
        <end position="113"/>
    </location>
</feature>
<keyword evidence="3 6" id="KW-0812">Transmembrane</keyword>
<dbReference type="EMBL" id="CP038026">
    <property type="protein sequence ID" value="QBQ38783.1"/>
    <property type="molecule type" value="Genomic_DNA"/>
</dbReference>
<evidence type="ECO:0000256" key="5">
    <source>
        <dbReference type="ARBA" id="ARBA00023136"/>
    </source>
</evidence>
<dbReference type="Pfam" id="PF01943">
    <property type="entry name" value="Polysacc_synt"/>
    <property type="match status" value="1"/>
</dbReference>
<dbReference type="PANTHER" id="PTHR30250:SF11">
    <property type="entry name" value="O-ANTIGEN TRANSPORTER-RELATED"/>
    <property type="match status" value="1"/>
</dbReference>
<reference evidence="7" key="3">
    <citation type="submission" date="2022-12" db="EMBL/GenBank/DDBJ databases">
        <authorList>
            <person name="Sun Q."/>
            <person name="Kim S."/>
        </authorList>
    </citation>
    <scope>NUCLEOTIDE SEQUENCE</scope>
    <source>
        <strain evidence="7">KCTC 12344</strain>
    </source>
</reference>
<feature type="transmembrane region" description="Helical" evidence="6">
    <location>
        <begin position="149"/>
        <end position="171"/>
    </location>
</feature>
<evidence type="ECO:0008006" key="11">
    <source>
        <dbReference type="Google" id="ProtNLM"/>
    </source>
</evidence>
<evidence type="ECO:0000256" key="4">
    <source>
        <dbReference type="ARBA" id="ARBA00022989"/>
    </source>
</evidence>
<feature type="transmembrane region" description="Helical" evidence="6">
    <location>
        <begin position="177"/>
        <end position="200"/>
    </location>
</feature>
<evidence type="ECO:0000313" key="10">
    <source>
        <dbReference type="Proteomes" id="UP000619512"/>
    </source>
</evidence>
<feature type="transmembrane region" description="Helical" evidence="6">
    <location>
        <begin position="48"/>
        <end position="70"/>
    </location>
</feature>
<evidence type="ECO:0000256" key="3">
    <source>
        <dbReference type="ARBA" id="ARBA00022692"/>
    </source>
</evidence>
<keyword evidence="5 6" id="KW-0472">Membrane</keyword>
<reference evidence="8 9" key="2">
    <citation type="submission" date="2019-03" db="EMBL/GenBank/DDBJ databases">
        <title>Draft Genome Sequences of Six Type Strains of the Genus Massilia.</title>
        <authorList>
            <person name="Miess H."/>
            <person name="Frediansyhah A."/>
            <person name="Gross H."/>
        </authorList>
    </citation>
    <scope>NUCLEOTIDE SEQUENCE [LARGE SCALE GENOMIC DNA]</scope>
    <source>
        <strain evidence="8 9">DSM 17505</strain>
    </source>
</reference>
<dbReference type="InterPro" id="IPR002797">
    <property type="entry name" value="Polysacc_synth"/>
</dbReference>
<dbReference type="Proteomes" id="UP000619512">
    <property type="component" value="Unassembled WGS sequence"/>
</dbReference>
<dbReference type="InterPro" id="IPR050833">
    <property type="entry name" value="Poly_Biosynth_Transport"/>
</dbReference>
<evidence type="ECO:0000313" key="9">
    <source>
        <dbReference type="Proteomes" id="UP000294359"/>
    </source>
</evidence>
<dbReference type="AlphaFoldDB" id="A0A4P7BKC1"/>
<evidence type="ECO:0000256" key="6">
    <source>
        <dbReference type="SAM" id="Phobius"/>
    </source>
</evidence>
<dbReference type="Proteomes" id="UP000294359">
    <property type="component" value="Chromosome"/>
</dbReference>
<protein>
    <recommendedName>
        <fullName evidence="11">Oligosaccharide flippase family protein</fullName>
    </recommendedName>
</protein>
<keyword evidence="2" id="KW-1003">Cell membrane</keyword>
<evidence type="ECO:0000313" key="7">
    <source>
        <dbReference type="EMBL" id="GGY85029.1"/>
    </source>
</evidence>
<keyword evidence="4 6" id="KW-1133">Transmembrane helix</keyword>
<evidence type="ECO:0000256" key="1">
    <source>
        <dbReference type="ARBA" id="ARBA00004651"/>
    </source>
</evidence>
<gene>
    <name evidence="8" type="ORF">E1742_23405</name>
    <name evidence="7" type="ORF">GCM10007388_17820</name>
</gene>
<name>A0A4P7BKC1_9BURK</name>
<accession>A0A4P7BKC1</accession>
<proteinExistence type="predicted"/>
<feature type="transmembrane region" description="Helical" evidence="6">
    <location>
        <begin position="368"/>
        <end position="385"/>
    </location>
</feature>